<organism evidence="1 2">
    <name type="scientific">Massilia orientalis</name>
    <dbReference type="NCBI Taxonomy" id="3050128"/>
    <lineage>
        <taxon>Bacteria</taxon>
        <taxon>Pseudomonadati</taxon>
        <taxon>Pseudomonadota</taxon>
        <taxon>Betaproteobacteria</taxon>
        <taxon>Burkholderiales</taxon>
        <taxon>Oxalobacteraceae</taxon>
        <taxon>Telluria group</taxon>
        <taxon>Massilia</taxon>
    </lineage>
</organism>
<dbReference type="Proteomes" id="UP001168096">
    <property type="component" value="Unassembled WGS sequence"/>
</dbReference>
<comment type="caution">
    <text evidence="1">The sequence shown here is derived from an EMBL/GenBank/DDBJ whole genome shotgun (WGS) entry which is preliminary data.</text>
</comment>
<evidence type="ECO:0000313" key="1">
    <source>
        <dbReference type="EMBL" id="MFJ1469592.1"/>
    </source>
</evidence>
<protein>
    <submittedName>
        <fullName evidence="1">Uncharacterized protein</fullName>
    </submittedName>
</protein>
<gene>
    <name evidence="1" type="ORF">QPK29_017915</name>
</gene>
<sequence>MTSLDPNIKRLAAIAYGEASTLNDPDEISGIAFAVANRARAWGKKTVADLIQADPNYTYAINGKNRRYERFMKAGSTDEIDQDLGMKQALNAATKAWANDGSDPSNGAYWWDGVDFKTNYKNHPKVKDGFKFSDPAHNIFGVEENTFERILYWKVRNRKTGEEVNSKERGRFKAVWLSTAAHGKTIFWLHDPDYLITSGGKAYR</sequence>
<proteinExistence type="predicted"/>
<dbReference type="EMBL" id="JASNRB020000010">
    <property type="protein sequence ID" value="MFJ1469592.1"/>
    <property type="molecule type" value="Genomic_DNA"/>
</dbReference>
<reference evidence="1" key="1">
    <citation type="submission" date="2024-11" db="EMBL/GenBank/DDBJ databases">
        <title>Description of Massilia orientalis sp. nov., isolated from rhizosphere soil of Ageratina adenophora.</title>
        <authorList>
            <person name="Wang Y."/>
        </authorList>
    </citation>
    <scope>NUCLEOTIDE SEQUENCE</scope>
    <source>
        <strain evidence="1">YIM B02787</strain>
    </source>
</reference>
<accession>A0ACC7MC27</accession>
<evidence type="ECO:0000313" key="2">
    <source>
        <dbReference type="Proteomes" id="UP001168096"/>
    </source>
</evidence>
<name>A0ACC7MC27_9BURK</name>
<keyword evidence="2" id="KW-1185">Reference proteome</keyword>